<name>A0A0U4NF22_9BACL</name>
<dbReference type="RefSeq" id="WP_096464816.1">
    <property type="nucleotide sequence ID" value="NZ_AP017312.1"/>
</dbReference>
<keyword evidence="2" id="KW-1185">Reference proteome</keyword>
<evidence type="ECO:0000313" key="2">
    <source>
        <dbReference type="Proteomes" id="UP000217696"/>
    </source>
</evidence>
<dbReference type="KEGG" id="asoc:CB4_01634"/>
<gene>
    <name evidence="1" type="ORF">CB4_01634</name>
</gene>
<dbReference type="AlphaFoldDB" id="A0A0U4NF22"/>
<accession>A0A0U4NF22</accession>
<dbReference type="Proteomes" id="UP000217696">
    <property type="component" value="Chromosome"/>
</dbReference>
<evidence type="ECO:0000313" key="1">
    <source>
        <dbReference type="EMBL" id="BAU27460.1"/>
    </source>
</evidence>
<sequence>MKIETALFDYLQIKVVADTRPDDTAAQQTADFFRSILEQDHQLEALDVTQDDTMYHIKYTAAGKTKMRMYDRESVEVMLVAIEREPRYGQ</sequence>
<organism evidence="1 2">
    <name type="scientific">Aneurinibacillus soli</name>
    <dbReference type="NCBI Taxonomy" id="1500254"/>
    <lineage>
        <taxon>Bacteria</taxon>
        <taxon>Bacillati</taxon>
        <taxon>Bacillota</taxon>
        <taxon>Bacilli</taxon>
        <taxon>Bacillales</taxon>
        <taxon>Paenibacillaceae</taxon>
        <taxon>Aneurinibacillus group</taxon>
        <taxon>Aneurinibacillus</taxon>
    </lineage>
</organism>
<dbReference type="EMBL" id="AP017312">
    <property type="protein sequence ID" value="BAU27460.1"/>
    <property type="molecule type" value="Genomic_DNA"/>
</dbReference>
<reference evidence="1 2" key="1">
    <citation type="submission" date="2015-12" db="EMBL/GenBank/DDBJ databases">
        <title>Genome sequence of Aneurinibacillus soli.</title>
        <authorList>
            <person name="Lee J.S."/>
            <person name="Lee K.C."/>
            <person name="Kim K.K."/>
            <person name="Lee B.W."/>
        </authorList>
    </citation>
    <scope>NUCLEOTIDE SEQUENCE [LARGE SCALE GENOMIC DNA]</scope>
    <source>
        <strain evidence="1 2">CB4</strain>
    </source>
</reference>
<protein>
    <submittedName>
        <fullName evidence="1">Uncharacterized protein</fullName>
    </submittedName>
</protein>
<dbReference type="OrthoDB" id="2692034at2"/>
<proteinExistence type="predicted"/>